<dbReference type="Pfam" id="PF12706">
    <property type="entry name" value="Lactamase_B_2"/>
    <property type="match status" value="1"/>
</dbReference>
<evidence type="ECO:0000259" key="3">
    <source>
        <dbReference type="SMART" id="SM00849"/>
    </source>
</evidence>
<evidence type="ECO:0000256" key="2">
    <source>
        <dbReference type="HAMAP-Rule" id="MF_00457"/>
    </source>
</evidence>
<protein>
    <recommendedName>
        <fullName evidence="2">UPF0173 metal-dependent hydrolase DL240_04660</fullName>
    </recommendedName>
</protein>
<dbReference type="AlphaFoldDB" id="A0A328CAK1"/>
<dbReference type="PANTHER" id="PTHR43546:SF3">
    <property type="entry name" value="UPF0173 METAL-DEPENDENT HYDROLASE MJ1163"/>
    <property type="match status" value="1"/>
</dbReference>
<dbReference type="InterPro" id="IPR036866">
    <property type="entry name" value="RibonucZ/Hydroxyglut_hydro"/>
</dbReference>
<reference evidence="4 5" key="1">
    <citation type="submission" date="2018-05" db="EMBL/GenBank/DDBJ databases">
        <title>Lujinxingia marina gen. nov. sp. nov., a new facultative anaerobic member of the class Deltaproteobacteria, and proposal of Lujinxingaceae fam. nov.</title>
        <authorList>
            <person name="Li C.-M."/>
        </authorList>
    </citation>
    <scope>NUCLEOTIDE SEQUENCE [LARGE SCALE GENOMIC DNA]</scope>
    <source>
        <strain evidence="4 5">B210</strain>
    </source>
</reference>
<comment type="caution">
    <text evidence="4">The sequence shown here is derived from an EMBL/GenBank/DDBJ whole genome shotgun (WGS) entry which is preliminary data.</text>
</comment>
<comment type="similarity">
    <text evidence="2">Belongs to the UPF0173 family.</text>
</comment>
<dbReference type="SMART" id="SM00849">
    <property type="entry name" value="Lactamase_B"/>
    <property type="match status" value="1"/>
</dbReference>
<dbReference type="SUPFAM" id="SSF56281">
    <property type="entry name" value="Metallo-hydrolase/oxidoreductase"/>
    <property type="match status" value="1"/>
</dbReference>
<keyword evidence="5" id="KW-1185">Reference proteome</keyword>
<organism evidence="4 5">
    <name type="scientific">Lujinxingia litoralis</name>
    <dbReference type="NCBI Taxonomy" id="2211119"/>
    <lineage>
        <taxon>Bacteria</taxon>
        <taxon>Deltaproteobacteria</taxon>
        <taxon>Bradymonadales</taxon>
        <taxon>Lujinxingiaceae</taxon>
        <taxon>Lujinxingia</taxon>
    </lineage>
</organism>
<sequence length="242" mass="26064">MALEGVKIKWLGHSTFAITTPEGKTLLVDPWLRSNPKCPAEAYELTPDAVLITHGHFDHIGDVFEVAERCQGPFVGIFELTSWLGSRGVAAEQLVGMNKGGTVELEDLDVRVSMTDARHSSSFQEADGTSIYLGEAAGFVVEFSTGESLYIAGDTALFGDMAWIAEIYGPTVGILPIGDRFTMDPLQAAMAADLLELDVVIPCHFGTAPGLTGTPAQLIEYLESYEIEVDVVALEPGQEHSF</sequence>
<gene>
    <name evidence="4" type="ORF">DL240_04660</name>
</gene>
<keyword evidence="1 2" id="KW-0378">Hydrolase</keyword>
<accession>A0A328CAK1</accession>
<dbReference type="HAMAP" id="MF_00457">
    <property type="entry name" value="UPF0173"/>
    <property type="match status" value="1"/>
</dbReference>
<dbReference type="GO" id="GO:0016787">
    <property type="term" value="F:hydrolase activity"/>
    <property type="evidence" value="ECO:0007669"/>
    <property type="project" value="UniProtKB-UniRule"/>
</dbReference>
<proteinExistence type="inferred from homology"/>
<dbReference type="Proteomes" id="UP000249169">
    <property type="component" value="Unassembled WGS sequence"/>
</dbReference>
<dbReference type="Gene3D" id="3.60.15.10">
    <property type="entry name" value="Ribonuclease Z/Hydroxyacylglutathione hydrolase-like"/>
    <property type="match status" value="1"/>
</dbReference>
<dbReference type="InterPro" id="IPR022877">
    <property type="entry name" value="UPF0173"/>
</dbReference>
<name>A0A328CAK1_9DELT</name>
<feature type="domain" description="Metallo-beta-lactamase" evidence="3">
    <location>
        <begin position="12"/>
        <end position="204"/>
    </location>
</feature>
<evidence type="ECO:0000313" key="4">
    <source>
        <dbReference type="EMBL" id="RAL25505.1"/>
    </source>
</evidence>
<dbReference type="EMBL" id="QHKO01000001">
    <property type="protein sequence ID" value="RAL25505.1"/>
    <property type="molecule type" value="Genomic_DNA"/>
</dbReference>
<dbReference type="OrthoDB" id="9789133at2"/>
<dbReference type="RefSeq" id="WP_111728677.1">
    <property type="nucleotide sequence ID" value="NZ_QHKO01000001.1"/>
</dbReference>
<evidence type="ECO:0000256" key="1">
    <source>
        <dbReference type="ARBA" id="ARBA00022801"/>
    </source>
</evidence>
<dbReference type="InterPro" id="IPR001279">
    <property type="entry name" value="Metallo-B-lactamas"/>
</dbReference>
<evidence type="ECO:0000313" key="5">
    <source>
        <dbReference type="Proteomes" id="UP000249169"/>
    </source>
</evidence>
<dbReference type="InterPro" id="IPR050114">
    <property type="entry name" value="UPF0173_UPF0282_UlaG_hydrolase"/>
</dbReference>
<dbReference type="PANTHER" id="PTHR43546">
    <property type="entry name" value="UPF0173 METAL-DEPENDENT HYDROLASE MJ1163-RELATED"/>
    <property type="match status" value="1"/>
</dbReference>
<dbReference type="NCBIfam" id="NF001911">
    <property type="entry name" value="PRK00685.1"/>
    <property type="match status" value="1"/>
</dbReference>